<keyword evidence="2 3" id="KW-0326">Glycosidase</keyword>
<name>A0AAW5E036_9BACI</name>
<dbReference type="GO" id="GO:0005975">
    <property type="term" value="P:carbohydrate metabolic process"/>
    <property type="evidence" value="ECO:0007669"/>
    <property type="project" value="InterPro"/>
</dbReference>
<keyword evidence="5" id="KW-0812">Transmembrane</keyword>
<evidence type="ECO:0000256" key="3">
    <source>
        <dbReference type="RuleBase" id="RU000489"/>
    </source>
</evidence>
<dbReference type="InterPro" id="IPR012854">
    <property type="entry name" value="Cu_amine_oxidase-like_N"/>
</dbReference>
<dbReference type="EMBL" id="JAKTTI010000013">
    <property type="protein sequence ID" value="MCH1625663.1"/>
    <property type="molecule type" value="Genomic_DNA"/>
</dbReference>
<organism evidence="7 8">
    <name type="scientific">Fredinandcohnia quinoae</name>
    <dbReference type="NCBI Taxonomy" id="2918902"/>
    <lineage>
        <taxon>Bacteria</taxon>
        <taxon>Bacillati</taxon>
        <taxon>Bacillota</taxon>
        <taxon>Bacilli</taxon>
        <taxon>Bacillales</taxon>
        <taxon>Bacillaceae</taxon>
        <taxon>Fredinandcohnia</taxon>
    </lineage>
</organism>
<dbReference type="PROSITE" id="PS01095">
    <property type="entry name" value="GH18_1"/>
    <property type="match status" value="1"/>
</dbReference>
<comment type="similarity">
    <text evidence="4">Belongs to the glycosyl hydrolase 18 family.</text>
</comment>
<evidence type="ECO:0000256" key="4">
    <source>
        <dbReference type="RuleBase" id="RU004453"/>
    </source>
</evidence>
<dbReference type="Pfam" id="PF00704">
    <property type="entry name" value="Glyco_hydro_18"/>
    <property type="match status" value="1"/>
</dbReference>
<sequence>MSRIERTKRKTSSTFILFGFILSFILIGTSLVLWLYPFPSKEKTTFTNMKYPIISDGEIYPDEALIENGTVYFPLSFIQATLDDGIIIDQDSNSIILTTKEKVYQMPSESLTIFVNEEPHKLEFPIYTTKDNTPYISIDPFQSLYQVQYKYHKETGITVLKRNGDTIQKGVVKDNQKEYLLHMRSEADLSTPYVSEVKPSENVYIEKDVENYYYIRKENGIAGFVKKDILNVGDSKKLAIKPQERVQSPLQALSLPINLTWEAVYSKNPNTKLIPNMTGVNIVSPTWFSLKNNEGDVKNLGSTAYREWAQSKGYQVWGLFSNDFDPEKTHEAFNDFETRKKIIRQLLEYSNMYQLDGINFDIENVNEADGPLVTQFIKEATPYLHKAGLVVSMDITFISDSSTWSKFYEREKLAAVVDYMVVMAYDEHWGTSPVSGSVASLPWVERNLERLLEVVPHDQLVLAVPLYARIWKEADTEAGNVEVSSKALSMNDVQQWIKERNLTPTYDEQSGQNYVEYRDDNEKATYKIWIEDELSLQKRIQLIHKYDLAGVASWTRFFANDTAWTSISQALKEENKK</sequence>
<keyword evidence="1 3" id="KW-0378">Hydrolase</keyword>
<accession>A0AAW5E036</accession>
<evidence type="ECO:0000259" key="6">
    <source>
        <dbReference type="PROSITE" id="PS51910"/>
    </source>
</evidence>
<dbReference type="GO" id="GO:0004553">
    <property type="term" value="F:hydrolase activity, hydrolyzing O-glycosyl compounds"/>
    <property type="evidence" value="ECO:0007669"/>
    <property type="project" value="InterPro"/>
</dbReference>
<dbReference type="Gene3D" id="3.20.20.80">
    <property type="entry name" value="Glycosidases"/>
    <property type="match status" value="1"/>
</dbReference>
<reference evidence="7" key="1">
    <citation type="submission" date="2022-02" db="EMBL/GenBank/DDBJ databases">
        <title>Fredinandcohnia quinoae sp. nov. isolated from Chenopodium quinoa seeds.</title>
        <authorList>
            <person name="Saati-Santamaria Z."/>
            <person name="Flores-Felix J.D."/>
            <person name="Igual J.M."/>
            <person name="Velazquez E."/>
            <person name="Garcia-Fraile P."/>
            <person name="Martinez-Molina E."/>
        </authorList>
    </citation>
    <scope>NUCLEOTIDE SEQUENCE</scope>
    <source>
        <strain evidence="7">SECRCQ15</strain>
    </source>
</reference>
<feature type="domain" description="GH18" evidence="6">
    <location>
        <begin position="252"/>
        <end position="574"/>
    </location>
</feature>
<dbReference type="Gene3D" id="3.10.50.10">
    <property type="match status" value="1"/>
</dbReference>
<dbReference type="AlphaFoldDB" id="A0AAW5E036"/>
<evidence type="ECO:0000256" key="1">
    <source>
        <dbReference type="ARBA" id="ARBA00022801"/>
    </source>
</evidence>
<feature type="transmembrane region" description="Helical" evidence="5">
    <location>
        <begin position="12"/>
        <end position="36"/>
    </location>
</feature>
<protein>
    <submittedName>
        <fullName evidence="7">Glycosyl hydrolase family 18 protein</fullName>
    </submittedName>
</protein>
<dbReference type="RefSeq" id="WP_240255345.1">
    <property type="nucleotide sequence ID" value="NZ_JAKTTI010000013.1"/>
</dbReference>
<comment type="caution">
    <text evidence="7">The sequence shown here is derived from an EMBL/GenBank/DDBJ whole genome shotgun (WGS) entry which is preliminary data.</text>
</comment>
<dbReference type="InterPro" id="IPR011583">
    <property type="entry name" value="Chitinase_II/V-like_cat"/>
</dbReference>
<dbReference type="InterPro" id="IPR029070">
    <property type="entry name" value="Chitinase_insertion_sf"/>
</dbReference>
<keyword evidence="5" id="KW-1133">Transmembrane helix</keyword>
<dbReference type="InterPro" id="IPR017853">
    <property type="entry name" value="GH"/>
</dbReference>
<evidence type="ECO:0000256" key="5">
    <source>
        <dbReference type="SAM" id="Phobius"/>
    </source>
</evidence>
<dbReference type="SUPFAM" id="SSF51445">
    <property type="entry name" value="(Trans)glycosidases"/>
    <property type="match status" value="1"/>
</dbReference>
<dbReference type="PANTHER" id="PTHR46066">
    <property type="entry name" value="CHITINASE DOMAIN-CONTAINING PROTEIN 1 FAMILY MEMBER"/>
    <property type="match status" value="1"/>
</dbReference>
<proteinExistence type="inferred from homology"/>
<dbReference type="InterPro" id="IPR001223">
    <property type="entry name" value="Glyco_hydro18_cat"/>
</dbReference>
<evidence type="ECO:0000313" key="8">
    <source>
        <dbReference type="Proteomes" id="UP001431131"/>
    </source>
</evidence>
<dbReference type="Pfam" id="PF07833">
    <property type="entry name" value="Cu_amine_oxidN1"/>
    <property type="match status" value="1"/>
</dbReference>
<dbReference type="GO" id="GO:0008061">
    <property type="term" value="F:chitin binding"/>
    <property type="evidence" value="ECO:0007669"/>
    <property type="project" value="InterPro"/>
</dbReference>
<evidence type="ECO:0000313" key="7">
    <source>
        <dbReference type="EMBL" id="MCH1625663.1"/>
    </source>
</evidence>
<dbReference type="PROSITE" id="PS51910">
    <property type="entry name" value="GH18_2"/>
    <property type="match status" value="1"/>
</dbReference>
<dbReference type="Proteomes" id="UP001431131">
    <property type="component" value="Unassembled WGS sequence"/>
</dbReference>
<keyword evidence="8" id="KW-1185">Reference proteome</keyword>
<dbReference type="SMART" id="SM00636">
    <property type="entry name" value="Glyco_18"/>
    <property type="match status" value="1"/>
</dbReference>
<dbReference type="InterPro" id="IPR001579">
    <property type="entry name" value="Glyco_hydro_18_chit_AS"/>
</dbReference>
<dbReference type="PANTHER" id="PTHR46066:SF2">
    <property type="entry name" value="CHITINASE DOMAIN-CONTAINING PROTEIN 1"/>
    <property type="match status" value="1"/>
</dbReference>
<evidence type="ECO:0000256" key="2">
    <source>
        <dbReference type="ARBA" id="ARBA00023295"/>
    </source>
</evidence>
<keyword evidence="5" id="KW-0472">Membrane</keyword>
<gene>
    <name evidence="7" type="ORF">MJG50_10005</name>
</gene>